<dbReference type="GO" id="GO:0017001">
    <property type="term" value="P:antibiotic catabolic process"/>
    <property type="evidence" value="ECO:0007669"/>
    <property type="project" value="UniProtKB-ARBA"/>
</dbReference>
<accession>A0A5S9PKW4</accession>
<dbReference type="GO" id="GO:0004416">
    <property type="term" value="F:hydroxyacylglutathione hydrolase activity"/>
    <property type="evidence" value="ECO:0007669"/>
    <property type="project" value="UniProtKB-EC"/>
</dbReference>
<keyword evidence="3" id="KW-0378">Hydrolase</keyword>
<evidence type="ECO:0000313" key="4">
    <source>
        <dbReference type="Proteomes" id="UP000434580"/>
    </source>
</evidence>
<dbReference type="SUPFAM" id="SSF56281">
    <property type="entry name" value="Metallo-hydrolase/oxidoreductase"/>
    <property type="match status" value="1"/>
</dbReference>
<dbReference type="PANTHER" id="PTHR42951">
    <property type="entry name" value="METALLO-BETA-LACTAMASE DOMAIN-CONTAINING"/>
    <property type="match status" value="1"/>
</dbReference>
<comment type="similarity">
    <text evidence="1">Belongs to the metallo-beta-lactamase superfamily. Class-B beta-lactamase family.</text>
</comment>
<sequence length="278" mass="30994">MALLQTIDQQDIHGIRVGRRYPGGGYGLTGSCIIYQHGDSVIDTGPANQWKFVRDYLQHYNIRQALITHYHEDHSGNAGHFHSCFGCNVLSHPEAHSHLRDGIPMNWVRRVFFGRNAQVEPASLPDQIDTGNGELQSLNLKGHSPDSMSFFDAENGRLYSGDLYVASRIAYMQREESIGGYIDSLNQALALDFDTLCCAHRGIINDGKTALRKKRDYIENLAGTVGKLHQSGKTPQQITLEILGREDMRTYLSGGLISKHNVVLSCLDYLDRASPHGQ</sequence>
<evidence type="ECO:0000313" key="3">
    <source>
        <dbReference type="EMBL" id="CAA0104790.1"/>
    </source>
</evidence>
<dbReference type="AlphaFoldDB" id="A0A5S9PKW4"/>
<dbReference type="OrthoDB" id="9769598at2"/>
<reference evidence="3 4" key="1">
    <citation type="submission" date="2019-11" db="EMBL/GenBank/DDBJ databases">
        <authorList>
            <person name="Holert J."/>
        </authorList>
    </citation>
    <scope>NUCLEOTIDE SEQUENCE [LARGE SCALE GENOMIC DNA]</scope>
    <source>
        <strain evidence="3">BC5_2</strain>
    </source>
</reference>
<name>A0A5S9PKW4_9GAMM</name>
<evidence type="ECO:0000256" key="1">
    <source>
        <dbReference type="ARBA" id="ARBA00005250"/>
    </source>
</evidence>
<protein>
    <submittedName>
        <fullName evidence="3">Hydroxyacylglutathione hydrolase</fullName>
        <ecNumber evidence="3">3.1.2.6</ecNumber>
    </submittedName>
</protein>
<organism evidence="3 4">
    <name type="scientific">BD1-7 clade bacterium</name>
    <dbReference type="NCBI Taxonomy" id="2029982"/>
    <lineage>
        <taxon>Bacteria</taxon>
        <taxon>Pseudomonadati</taxon>
        <taxon>Pseudomonadota</taxon>
        <taxon>Gammaproteobacteria</taxon>
        <taxon>Cellvibrionales</taxon>
        <taxon>Spongiibacteraceae</taxon>
        <taxon>BD1-7 clade</taxon>
    </lineage>
</organism>
<dbReference type="InterPro" id="IPR036866">
    <property type="entry name" value="RibonucZ/Hydroxyglut_hydro"/>
</dbReference>
<gene>
    <name evidence="3" type="primary">gloB_1</name>
    <name evidence="3" type="ORF">DPBNPPHM_01114</name>
</gene>
<dbReference type="InterPro" id="IPR050855">
    <property type="entry name" value="NDM-1-like"/>
</dbReference>
<proteinExistence type="inferred from homology"/>
<evidence type="ECO:0000259" key="2">
    <source>
        <dbReference type="SMART" id="SM00849"/>
    </source>
</evidence>
<dbReference type="SMART" id="SM00849">
    <property type="entry name" value="Lactamase_B"/>
    <property type="match status" value="1"/>
</dbReference>
<dbReference type="PANTHER" id="PTHR42951:SF4">
    <property type="entry name" value="ACYL-COENZYME A THIOESTERASE MBLAC2"/>
    <property type="match status" value="1"/>
</dbReference>
<dbReference type="Gene3D" id="3.60.15.10">
    <property type="entry name" value="Ribonuclease Z/Hydroxyacylglutathione hydrolase-like"/>
    <property type="match status" value="1"/>
</dbReference>
<dbReference type="EC" id="3.1.2.6" evidence="3"/>
<dbReference type="Pfam" id="PF00753">
    <property type="entry name" value="Lactamase_B"/>
    <property type="match status" value="1"/>
</dbReference>
<dbReference type="Proteomes" id="UP000434580">
    <property type="component" value="Unassembled WGS sequence"/>
</dbReference>
<dbReference type="EMBL" id="CACSII010000012">
    <property type="protein sequence ID" value="CAA0104790.1"/>
    <property type="molecule type" value="Genomic_DNA"/>
</dbReference>
<dbReference type="InterPro" id="IPR001279">
    <property type="entry name" value="Metallo-B-lactamas"/>
</dbReference>
<feature type="domain" description="Metallo-beta-lactamase" evidence="2">
    <location>
        <begin position="29"/>
        <end position="200"/>
    </location>
</feature>